<evidence type="ECO:0008006" key="4">
    <source>
        <dbReference type="Google" id="ProtNLM"/>
    </source>
</evidence>
<dbReference type="Gene3D" id="3.10.450.50">
    <property type="match status" value="1"/>
</dbReference>
<evidence type="ECO:0000313" key="3">
    <source>
        <dbReference type="Proteomes" id="UP000193495"/>
    </source>
</evidence>
<sequence>MLRTTILAALAMAALTLPVAADSIEAEEAKLIEAFAQALGGEDDALAPHLADSAVYMPSTGGRFEGAESIARSLSDFPDVADFTAEIDDRVPLGEGHTLFIGTYSVTLPPEMGGATLPGEYVLVAENTPDGMKLLRHVAFPARGVER</sequence>
<reference evidence="2 3" key="1">
    <citation type="submission" date="2017-03" db="EMBL/GenBank/DDBJ databases">
        <authorList>
            <person name="Afonso C.L."/>
            <person name="Miller P.J."/>
            <person name="Scott M.A."/>
            <person name="Spackman E."/>
            <person name="Goraichik I."/>
            <person name="Dimitrov K.M."/>
            <person name="Suarez D.L."/>
            <person name="Swayne D.E."/>
        </authorList>
    </citation>
    <scope>NUCLEOTIDE SEQUENCE [LARGE SCALE GENOMIC DNA]</scope>
    <source>
        <strain evidence="2 3">CECT 8367</strain>
    </source>
</reference>
<feature type="chain" id="PRO_5012869182" description="DUF4440 domain-containing protein" evidence="1">
    <location>
        <begin position="22"/>
        <end position="147"/>
    </location>
</feature>
<dbReference type="InterPro" id="IPR032710">
    <property type="entry name" value="NTF2-like_dom_sf"/>
</dbReference>
<proteinExistence type="predicted"/>
<keyword evidence="1" id="KW-0732">Signal</keyword>
<accession>A0A1X6Z4J3</accession>
<dbReference type="SUPFAM" id="SSF54427">
    <property type="entry name" value="NTF2-like"/>
    <property type="match status" value="1"/>
</dbReference>
<evidence type="ECO:0000313" key="2">
    <source>
        <dbReference type="EMBL" id="SLN38606.1"/>
    </source>
</evidence>
<organism evidence="2 3">
    <name type="scientific">Limimaricola soesokkakensis</name>
    <dbReference type="NCBI Taxonomy" id="1343159"/>
    <lineage>
        <taxon>Bacteria</taxon>
        <taxon>Pseudomonadati</taxon>
        <taxon>Pseudomonadota</taxon>
        <taxon>Alphaproteobacteria</taxon>
        <taxon>Rhodobacterales</taxon>
        <taxon>Paracoccaceae</taxon>
        <taxon>Limimaricola</taxon>
    </lineage>
</organism>
<feature type="signal peptide" evidence="1">
    <location>
        <begin position="1"/>
        <end position="21"/>
    </location>
</feature>
<protein>
    <recommendedName>
        <fullName evidence="4">DUF4440 domain-containing protein</fullName>
    </recommendedName>
</protein>
<dbReference type="AlphaFoldDB" id="A0A1X6Z4J3"/>
<evidence type="ECO:0000256" key="1">
    <source>
        <dbReference type="SAM" id="SignalP"/>
    </source>
</evidence>
<name>A0A1X6Z4J3_9RHOB</name>
<dbReference type="EMBL" id="FWFY01000004">
    <property type="protein sequence ID" value="SLN38606.1"/>
    <property type="molecule type" value="Genomic_DNA"/>
</dbReference>
<dbReference type="RefSeq" id="WP_085895914.1">
    <property type="nucleotide sequence ID" value="NZ_FWFY01000004.1"/>
</dbReference>
<gene>
    <name evidence="2" type="ORF">LOS8367_01544</name>
</gene>
<dbReference type="Proteomes" id="UP000193495">
    <property type="component" value="Unassembled WGS sequence"/>
</dbReference>